<accession>A0A1D2YU18</accession>
<evidence type="ECO:0000313" key="1">
    <source>
        <dbReference type="EMBL" id="OEF99145.1"/>
    </source>
</evidence>
<dbReference type="Proteomes" id="UP000243739">
    <property type="component" value="Unassembled WGS sequence"/>
</dbReference>
<proteinExistence type="predicted"/>
<keyword evidence="2" id="KW-1185">Reference proteome</keyword>
<organism evidence="1 2">
    <name type="scientific">Vulcanibacillus modesticaldus</name>
    <dbReference type="NCBI Taxonomy" id="337097"/>
    <lineage>
        <taxon>Bacteria</taxon>
        <taxon>Bacillati</taxon>
        <taxon>Bacillota</taxon>
        <taxon>Bacilli</taxon>
        <taxon>Bacillales</taxon>
        <taxon>Bacillaceae</taxon>
        <taxon>Vulcanibacillus</taxon>
    </lineage>
</organism>
<dbReference type="EMBL" id="MIJF01000033">
    <property type="protein sequence ID" value="OEF99145.1"/>
    <property type="molecule type" value="Genomic_DNA"/>
</dbReference>
<protein>
    <submittedName>
        <fullName evidence="1">Uncharacterized protein</fullName>
    </submittedName>
</protein>
<evidence type="ECO:0000313" key="2">
    <source>
        <dbReference type="Proteomes" id="UP000243739"/>
    </source>
</evidence>
<name>A0A1D2YU18_9BACI</name>
<reference evidence="1 2" key="1">
    <citation type="submission" date="2016-09" db="EMBL/GenBank/DDBJ databases">
        <title>Draft genome sequence for the type strain of Vulcanibacillus modesticaldus BR, a strictly anaerobic, moderately thermophilic, and nitrate-reducing bacterium from deep sea-hydrothermal vents of the Mid-Atlantic Ridge.</title>
        <authorList>
            <person name="Abin C.A."/>
            <person name="Hollibaugh J.T."/>
        </authorList>
    </citation>
    <scope>NUCLEOTIDE SEQUENCE [LARGE SCALE GENOMIC DNA]</scope>
    <source>
        <strain evidence="1 2">BR</strain>
    </source>
</reference>
<dbReference type="AlphaFoldDB" id="A0A1D2YU18"/>
<gene>
    <name evidence="1" type="ORF">BHF71_10100</name>
</gene>
<dbReference type="RefSeq" id="WP_069656992.1">
    <property type="nucleotide sequence ID" value="NZ_MIJF01000033.1"/>
</dbReference>
<dbReference type="STRING" id="337097.BHF71_10100"/>
<sequence>MRYDIISNRWKIRNYIALVLVLALLFQVIAPATQAYTKAISGETTTNWKTKKPQAYQTQTDLGRGKYRIDYWDYRWEEPKYKEVEETKKEWVPRWEKKEWVTVKRGY</sequence>
<comment type="caution">
    <text evidence="1">The sequence shown here is derived from an EMBL/GenBank/DDBJ whole genome shotgun (WGS) entry which is preliminary data.</text>
</comment>